<sequence length="335" mass="35788">MTLLNKTALAACCVLASAVQAAPLGVDPAQTYVNRDGTVAIVGNDGLEEVITQLNALFTRQHPQVRFSLHMEGSSAGMPALTAGATAFAPLTRDMWPGDQAAFRQVFGYDATPVRIGYNGHGPRPPAKTPPAVYVHRDNPLAGLTMEQLGQVFTAGAPGGDANLWSQLGATGDWAPRRIHAYGLRDDGGFATGLRHARFGKRPFAARYEALASREAVIRAVAADRYGIAVLGWVNVAPISDQVRVLPLAAARGAPYYGPDKVTVRAGNYPLTMPVQLYVNRAPGKRLDPLVKAYLQLALSPQGQAIILAQQDSEEGYLPLSEQDLQAEIKKLDAL</sequence>
<comment type="caution">
    <text evidence="4">The sequence shown here is derived from an EMBL/GenBank/DDBJ whole genome shotgun (WGS) entry which is preliminary data.</text>
</comment>
<dbReference type="RefSeq" id="WP_251348971.1">
    <property type="nucleotide sequence ID" value="NZ_JAMQGR010000001.1"/>
</dbReference>
<reference evidence="4 5" key="1">
    <citation type="submission" date="2022-06" db="EMBL/GenBank/DDBJ databases">
        <title>Janthinobacterium kumbetensis sp. nov., isolated from spring water in Turkey.</title>
        <authorList>
            <person name="Inan Bektas K."/>
            <person name="Belduz A.A."/>
            <person name="Canakci S."/>
            <person name="Nalcaoglu A."/>
            <person name="Ceylan E."/>
            <person name="Kati H."/>
        </authorList>
    </citation>
    <scope>NUCLEOTIDE SEQUENCE [LARGE SCALE GENOMIC DNA]</scope>
    <source>
        <strain evidence="4 5">GK</strain>
    </source>
</reference>
<dbReference type="PANTHER" id="PTHR30570">
    <property type="entry name" value="PERIPLASMIC PHOSPHATE BINDING COMPONENT OF PHOSPHATE ABC TRANSPORTER"/>
    <property type="match status" value="1"/>
</dbReference>
<dbReference type="SUPFAM" id="SSF53850">
    <property type="entry name" value="Periplasmic binding protein-like II"/>
    <property type="match status" value="1"/>
</dbReference>
<organism evidence="4 5">
    <name type="scientific">Janthinobacterium kumbetense</name>
    <dbReference type="NCBI Taxonomy" id="2950280"/>
    <lineage>
        <taxon>Bacteria</taxon>
        <taxon>Pseudomonadati</taxon>
        <taxon>Pseudomonadota</taxon>
        <taxon>Betaproteobacteria</taxon>
        <taxon>Burkholderiales</taxon>
        <taxon>Oxalobacteraceae</taxon>
        <taxon>Janthinobacterium</taxon>
    </lineage>
</organism>
<feature type="signal peptide" evidence="2">
    <location>
        <begin position="1"/>
        <end position="21"/>
    </location>
</feature>
<evidence type="ECO:0000313" key="4">
    <source>
        <dbReference type="EMBL" id="MCM2565118.1"/>
    </source>
</evidence>
<accession>A0ABT0WM33</accession>
<feature type="chain" id="PRO_5047293183" evidence="2">
    <location>
        <begin position="22"/>
        <end position="335"/>
    </location>
</feature>
<keyword evidence="5" id="KW-1185">Reference proteome</keyword>
<evidence type="ECO:0000256" key="1">
    <source>
        <dbReference type="ARBA" id="ARBA00022729"/>
    </source>
</evidence>
<evidence type="ECO:0000256" key="2">
    <source>
        <dbReference type="SAM" id="SignalP"/>
    </source>
</evidence>
<evidence type="ECO:0000313" key="5">
    <source>
        <dbReference type="Proteomes" id="UP001202243"/>
    </source>
</evidence>
<gene>
    <name evidence="4" type="ORF">NCG91_05875</name>
</gene>
<dbReference type="Pfam" id="PF12849">
    <property type="entry name" value="PBP_like_2"/>
    <property type="match status" value="1"/>
</dbReference>
<dbReference type="InterPro" id="IPR050811">
    <property type="entry name" value="Phosphate_ABC_transporter"/>
</dbReference>
<name>A0ABT0WM33_9BURK</name>
<feature type="domain" description="PBP" evidence="3">
    <location>
        <begin position="36"/>
        <end position="301"/>
    </location>
</feature>
<proteinExistence type="predicted"/>
<dbReference type="InterPro" id="IPR024370">
    <property type="entry name" value="PBP_domain"/>
</dbReference>
<evidence type="ECO:0000259" key="3">
    <source>
        <dbReference type="Pfam" id="PF12849"/>
    </source>
</evidence>
<dbReference type="Gene3D" id="3.40.190.10">
    <property type="entry name" value="Periplasmic binding protein-like II"/>
    <property type="match status" value="2"/>
</dbReference>
<keyword evidence="1 2" id="KW-0732">Signal</keyword>
<protein>
    <submittedName>
        <fullName evidence="4">Substrate-binding domain-containing protein</fullName>
    </submittedName>
</protein>
<dbReference type="EMBL" id="JAMQGR010000001">
    <property type="protein sequence ID" value="MCM2565118.1"/>
    <property type="molecule type" value="Genomic_DNA"/>
</dbReference>
<dbReference type="PANTHER" id="PTHR30570:SF6">
    <property type="entry name" value="PHOSPHATE-BINDING PROTEIN PSTS"/>
    <property type="match status" value="1"/>
</dbReference>
<dbReference type="Proteomes" id="UP001202243">
    <property type="component" value="Unassembled WGS sequence"/>
</dbReference>